<accession>A0A318RKG1</accession>
<dbReference type="InterPro" id="IPR036188">
    <property type="entry name" value="FAD/NAD-bd_sf"/>
</dbReference>
<dbReference type="InterPro" id="IPR002937">
    <property type="entry name" value="Amino_oxidase"/>
</dbReference>
<feature type="domain" description="Amine oxidase" evidence="4">
    <location>
        <begin position="15"/>
        <end position="502"/>
    </location>
</feature>
<name>A0A318RKG1_WILLI</name>
<comment type="subunit">
    <text evidence="2">Interacts with COX5B; this interaction may contribute to localize PYROXD2 to the inner face of the inner mitochondrial membrane.</text>
</comment>
<keyword evidence="6" id="KW-1185">Reference proteome</keyword>
<dbReference type="RefSeq" id="WP_110468938.1">
    <property type="nucleotide sequence ID" value="NZ_QJSP01000004.1"/>
</dbReference>
<evidence type="ECO:0000313" key="5">
    <source>
        <dbReference type="EMBL" id="PYE18508.1"/>
    </source>
</evidence>
<evidence type="ECO:0000256" key="2">
    <source>
        <dbReference type="ARBA" id="ARBA00038825"/>
    </source>
</evidence>
<dbReference type="PANTHER" id="PTHR10668">
    <property type="entry name" value="PHYTOENE DEHYDROGENASE"/>
    <property type="match status" value="1"/>
</dbReference>
<comment type="caution">
    <text evidence="5">The sequence shown here is derived from an EMBL/GenBank/DDBJ whole genome shotgun (WGS) entry which is preliminary data.</text>
</comment>
<dbReference type="PANTHER" id="PTHR10668:SF105">
    <property type="entry name" value="DEHYDROGENASE-RELATED"/>
    <property type="match status" value="1"/>
</dbReference>
<dbReference type="AlphaFoldDB" id="A0A318RKG1"/>
<reference evidence="5 6" key="1">
    <citation type="submission" date="2018-06" db="EMBL/GenBank/DDBJ databases">
        <title>Genomic Encyclopedia of Type Strains, Phase IV (KMG-IV): sequencing the most valuable type-strain genomes for metagenomic binning, comparative biology and taxonomic classification.</title>
        <authorList>
            <person name="Goeker M."/>
        </authorList>
    </citation>
    <scope>NUCLEOTIDE SEQUENCE [LARGE SCALE GENOMIC DNA]</scope>
    <source>
        <strain evidence="5 6">DSM 45521</strain>
    </source>
</reference>
<dbReference type="Proteomes" id="UP000247591">
    <property type="component" value="Unassembled WGS sequence"/>
</dbReference>
<gene>
    <name evidence="5" type="ORF">DFR67_10487</name>
</gene>
<comment type="function">
    <text evidence="1">Probable oxidoreductase that may play a role as regulator of mitochondrial function.</text>
</comment>
<dbReference type="Gene3D" id="3.50.50.60">
    <property type="entry name" value="FAD/NAD(P)-binding domain"/>
    <property type="match status" value="2"/>
</dbReference>
<organism evidence="5 6">
    <name type="scientific">Williamsia limnetica</name>
    <dbReference type="NCBI Taxonomy" id="882452"/>
    <lineage>
        <taxon>Bacteria</taxon>
        <taxon>Bacillati</taxon>
        <taxon>Actinomycetota</taxon>
        <taxon>Actinomycetes</taxon>
        <taxon>Mycobacteriales</taxon>
        <taxon>Nocardiaceae</taxon>
        <taxon>Williamsia</taxon>
    </lineage>
</organism>
<sequence length="528" mass="55699">MTTSDAVIIGAGHNGLVAAANLADAGWDVTVLEAQPHVGGAVRSAELFPGYTSDLFSAFHPLAVSSPAFRELDLESHGLRWSHAPIPFGHPSGPDDRDAVVVHPAVQDTAAHFAQYDKRDGQTWLQLVEEWNTVRAAVINTLFGPFPPVRGPASLLRALGVGGSLRYARFLLLPANRMVTELFHSEQARLAILGNAMHADIPLDAPGSGVMGYLLTMLAQDTGFPVPVGGAGALTDALVRRCEAGGVRIVTDCRATGIDVSSGKATGVRTADGGRWSARNAVIADVAAPTLYRELLPADAVPAQVLTDLEKFEWDAPVVKVNYAVGGKIPWKSTDLGRTGTVHLGADRRGMIQWMADLNTGVVPQTPFLLFGQMTTSDPSRSPDGTESAWAYTHLPRDVADRESAEVLADRIDAVLEAHAPGFGDLLVGRHLQTPADLTAADENLFAGAVNGGTSQLYQQLIFRPSPGLGRAETPVGQLFLGGASAHPGGGVHGTCGRNAARATLASHGVRGLPRRFITGKTIDLLNH</sequence>
<evidence type="ECO:0000313" key="6">
    <source>
        <dbReference type="Proteomes" id="UP000247591"/>
    </source>
</evidence>
<proteinExistence type="predicted"/>
<dbReference type="Gene3D" id="3.90.660.50">
    <property type="match status" value="1"/>
</dbReference>
<dbReference type="EMBL" id="QJSP01000004">
    <property type="protein sequence ID" value="PYE18508.1"/>
    <property type="molecule type" value="Genomic_DNA"/>
</dbReference>
<dbReference type="Pfam" id="PF01593">
    <property type="entry name" value="Amino_oxidase"/>
    <property type="match status" value="1"/>
</dbReference>
<dbReference type="OrthoDB" id="833207at2"/>
<protein>
    <recommendedName>
        <fullName evidence="3">Pyridine nucleotide-disulfide oxidoreductase domain-containing protein 2</fullName>
    </recommendedName>
</protein>
<evidence type="ECO:0000256" key="1">
    <source>
        <dbReference type="ARBA" id="ARBA00037217"/>
    </source>
</evidence>
<dbReference type="GO" id="GO:0016491">
    <property type="term" value="F:oxidoreductase activity"/>
    <property type="evidence" value="ECO:0007669"/>
    <property type="project" value="InterPro"/>
</dbReference>
<evidence type="ECO:0000259" key="4">
    <source>
        <dbReference type="Pfam" id="PF01593"/>
    </source>
</evidence>
<evidence type="ECO:0000256" key="3">
    <source>
        <dbReference type="ARBA" id="ARBA00040298"/>
    </source>
</evidence>
<dbReference type="SUPFAM" id="SSF51905">
    <property type="entry name" value="FAD/NAD(P)-binding domain"/>
    <property type="match status" value="1"/>
</dbReference>